<keyword evidence="2" id="KW-1185">Reference proteome</keyword>
<evidence type="ECO:0000313" key="1">
    <source>
        <dbReference type="EMBL" id="CAE7262739.1"/>
    </source>
</evidence>
<reference evidence="1" key="1">
    <citation type="submission" date="2021-02" db="EMBL/GenBank/DDBJ databases">
        <authorList>
            <person name="Dougan E. K."/>
            <person name="Rhodes N."/>
            <person name="Thang M."/>
            <person name="Chan C."/>
        </authorList>
    </citation>
    <scope>NUCLEOTIDE SEQUENCE</scope>
</reference>
<dbReference type="EMBL" id="CAJNJA010010808">
    <property type="protein sequence ID" value="CAE7262739.1"/>
    <property type="molecule type" value="Genomic_DNA"/>
</dbReference>
<evidence type="ECO:0000313" key="2">
    <source>
        <dbReference type="Proteomes" id="UP000601435"/>
    </source>
</evidence>
<dbReference type="Gene3D" id="1.10.10.10">
    <property type="entry name" value="Winged helix-like DNA-binding domain superfamily/Winged helix DNA-binding domain"/>
    <property type="match status" value="1"/>
</dbReference>
<evidence type="ECO:0008006" key="3">
    <source>
        <dbReference type="Google" id="ProtNLM"/>
    </source>
</evidence>
<dbReference type="GO" id="GO:0003677">
    <property type="term" value="F:DNA binding"/>
    <property type="evidence" value="ECO:0007669"/>
    <property type="project" value="InterPro"/>
</dbReference>
<organism evidence="1 2">
    <name type="scientific">Symbiodinium necroappetens</name>
    <dbReference type="NCBI Taxonomy" id="1628268"/>
    <lineage>
        <taxon>Eukaryota</taxon>
        <taxon>Sar</taxon>
        <taxon>Alveolata</taxon>
        <taxon>Dinophyceae</taxon>
        <taxon>Suessiales</taxon>
        <taxon>Symbiodiniaceae</taxon>
        <taxon>Symbiodinium</taxon>
    </lineage>
</organism>
<dbReference type="Proteomes" id="UP000601435">
    <property type="component" value="Unassembled WGS sequence"/>
</dbReference>
<accession>A0A812MAL3</accession>
<dbReference type="InterPro" id="IPR036388">
    <property type="entry name" value="WH-like_DNA-bd_sf"/>
</dbReference>
<proteinExistence type="predicted"/>
<gene>
    <name evidence="1" type="ORF">SNEC2469_LOCUS6059</name>
</gene>
<protein>
    <recommendedName>
        <fullName evidence="3">HTH luxR-type domain-containing protein</fullName>
    </recommendedName>
</protein>
<dbReference type="InterPro" id="IPR016032">
    <property type="entry name" value="Sig_transdc_resp-reg_C-effctor"/>
</dbReference>
<dbReference type="GO" id="GO:0006355">
    <property type="term" value="P:regulation of DNA-templated transcription"/>
    <property type="evidence" value="ECO:0007669"/>
    <property type="project" value="InterPro"/>
</dbReference>
<name>A0A812MAL3_9DINO</name>
<dbReference type="AlphaFoldDB" id="A0A812MAL3"/>
<sequence length="285" mass="32274">MTRSHATPSTRPRLSSDHRDSVLMESLGAHAARIGMVGYESTESWLSGICERFHASFDRRARCTAALFLQEPSTEAFSLAALDCSEGYGASYEGFLDERLTSGTTEGLFLGTPGFDSIGNTPTVRLRTDLLTDTRWRNSPLFGERTRRSLHDFAWMCVRPDAAQPGAVLVVELDGARLDWRPDEDVRFSLRVLGAATRAAYVHGPHRLSERRERLLGKLSELRQKIARRIALGESEAQIAERFDRSRHTIRDHTRAIYKSWDVSTRTELRELWLGRREPSDSIVR</sequence>
<comment type="caution">
    <text evidence="1">The sequence shown here is derived from an EMBL/GenBank/DDBJ whole genome shotgun (WGS) entry which is preliminary data.</text>
</comment>
<dbReference type="SUPFAM" id="SSF46894">
    <property type="entry name" value="C-terminal effector domain of the bipartite response regulators"/>
    <property type="match status" value="1"/>
</dbReference>